<proteinExistence type="predicted"/>
<protein>
    <recommendedName>
        <fullName evidence="2">CGA synthase-related protein</fullName>
    </recommendedName>
</protein>
<dbReference type="EMBL" id="CP163432">
    <property type="protein sequence ID" value="XDQ11607.1"/>
    <property type="molecule type" value="Genomic_DNA"/>
</dbReference>
<name>A0AB39N1P0_9ACTN</name>
<reference evidence="1" key="1">
    <citation type="submission" date="2024-07" db="EMBL/GenBank/DDBJ databases">
        <authorList>
            <person name="Yu S.T."/>
        </authorList>
    </citation>
    <scope>NUCLEOTIDE SEQUENCE</scope>
    <source>
        <strain evidence="1">R11</strain>
    </source>
</reference>
<sequence>MTTPDDGPSLVLHARPDDLEAAADLEFVTAHLAEFRRARADVSATAALVVGDPDRCAELMAAGLPTVYLHPAGAAPGDPGTADVSATIVSWQVPSWLTQSCSREKQFARSEIQVANVAPPRRVRSAGGDGPAVQLTGGCPDPEQTVAALRSALREGGPAAGPVPVLTDLAAADWARLASRLGEFAFTRVDVADWPRALRRADLLVAGPTLLATTFAQSANLPLRLLPAVGIRQSRVREALGVLVGGADDRTDLIVTPDVWPVDTGRAGALGGATQLARQIRQLCLAPV</sequence>
<organism evidence="1">
    <name type="scientific">Streptomyces sp. R11</name>
    <dbReference type="NCBI Taxonomy" id="3238625"/>
    <lineage>
        <taxon>Bacteria</taxon>
        <taxon>Bacillati</taxon>
        <taxon>Actinomycetota</taxon>
        <taxon>Actinomycetes</taxon>
        <taxon>Kitasatosporales</taxon>
        <taxon>Streptomycetaceae</taxon>
        <taxon>Streptomyces</taxon>
    </lineage>
</organism>
<evidence type="ECO:0008006" key="2">
    <source>
        <dbReference type="Google" id="ProtNLM"/>
    </source>
</evidence>
<gene>
    <name evidence="1" type="ORF">AB5J55_19010</name>
</gene>
<dbReference type="RefSeq" id="WP_369271838.1">
    <property type="nucleotide sequence ID" value="NZ_CP163432.1"/>
</dbReference>
<dbReference type="AlphaFoldDB" id="A0AB39N1P0"/>
<evidence type="ECO:0000313" key="1">
    <source>
        <dbReference type="EMBL" id="XDQ11607.1"/>
    </source>
</evidence>
<accession>A0AB39N1P0</accession>